<sequence length="482" mass="52574">MVLRPTVVAPAPMGGKPVKVRRKPFLFSIRSSKTFLFWTAAIGLFTSTFVHSILFPLSPFIVHRVMHPEDAESYHKASSLSMGTESTSQETGVLVACYAVGLLMGSPLFGWLGDKIKQRRLPMLLGILASMMANFLFMFSTTYWMLLAARYLQGIANACVWTMSLCLVADNWPTSELGFQMGRLVGFYPLGLVVGLPVGGVLYSKLGPQAPFVASSIIGGVDFFMRLFVVEPGHCPAEWLSTPKDEEEAKSDHHSDTTVVLDTQGSHQNVTAWQLLKHPRLIVSLLLTVMVAIFMSAFEPTLTMRFATEWDFDAAECGLILIAFMVPMVVASAGFGWLCDRYGCKIVGLASLVAIAPMGVVMGLPDHRVSYWLFLPILATVGVLTAGCQAPVFPEIAKVVEQANQYRTSEKDGLAKSYALFNAAYGTGMCLGPILAGFIYGSIGFFWLCCILSAMPFICIPLVYLYTGGSRNLIVMQGSAVK</sequence>
<evidence type="ECO:0000259" key="8">
    <source>
        <dbReference type="PROSITE" id="PS50850"/>
    </source>
</evidence>
<dbReference type="InterPro" id="IPR020846">
    <property type="entry name" value="MFS_dom"/>
</dbReference>
<dbReference type="PANTHER" id="PTHR23506">
    <property type="entry name" value="GH10249P"/>
    <property type="match status" value="1"/>
</dbReference>
<dbReference type="GO" id="GO:0016020">
    <property type="term" value="C:membrane"/>
    <property type="evidence" value="ECO:0007669"/>
    <property type="project" value="UniProtKB-SubCell"/>
</dbReference>
<dbReference type="InterPro" id="IPR050930">
    <property type="entry name" value="MFS_Vesicular_Transporter"/>
</dbReference>
<proteinExistence type="inferred from homology"/>
<dbReference type="CDD" id="cd17325">
    <property type="entry name" value="MFS_MdtG_SLC18_like"/>
    <property type="match status" value="1"/>
</dbReference>
<evidence type="ECO:0000256" key="2">
    <source>
        <dbReference type="ARBA" id="ARBA00006829"/>
    </source>
</evidence>
<evidence type="ECO:0000313" key="9">
    <source>
        <dbReference type="EMBL" id="ORX57641.1"/>
    </source>
</evidence>
<feature type="transmembrane region" description="Helical" evidence="7">
    <location>
        <begin position="346"/>
        <end position="365"/>
    </location>
</feature>
<reference evidence="9 10" key="1">
    <citation type="submission" date="2016-07" db="EMBL/GenBank/DDBJ databases">
        <title>Pervasive Adenine N6-methylation of Active Genes in Fungi.</title>
        <authorList>
            <consortium name="DOE Joint Genome Institute"/>
            <person name="Mondo S.J."/>
            <person name="Dannebaum R.O."/>
            <person name="Kuo R.C."/>
            <person name="Labutti K."/>
            <person name="Haridas S."/>
            <person name="Kuo A."/>
            <person name="Salamov A."/>
            <person name="Ahrendt S.R."/>
            <person name="Lipzen A."/>
            <person name="Sullivan W."/>
            <person name="Andreopoulos W.B."/>
            <person name="Clum A."/>
            <person name="Lindquist E."/>
            <person name="Daum C."/>
            <person name="Ramamoorthy G.K."/>
            <person name="Gryganskyi A."/>
            <person name="Culley D."/>
            <person name="Magnuson J.K."/>
            <person name="James T.Y."/>
            <person name="O'Malley M.A."/>
            <person name="Stajich J.E."/>
            <person name="Spatafora J.W."/>
            <person name="Visel A."/>
            <person name="Grigoriev I.V."/>
        </authorList>
    </citation>
    <scope>NUCLEOTIDE SEQUENCE [LARGE SCALE GENOMIC DNA]</scope>
    <source>
        <strain evidence="9 10">NRRL 3301</strain>
    </source>
</reference>
<evidence type="ECO:0000256" key="5">
    <source>
        <dbReference type="ARBA" id="ARBA00022989"/>
    </source>
</evidence>
<evidence type="ECO:0000256" key="1">
    <source>
        <dbReference type="ARBA" id="ARBA00004141"/>
    </source>
</evidence>
<dbReference type="Pfam" id="PF07690">
    <property type="entry name" value="MFS_1"/>
    <property type="match status" value="1"/>
</dbReference>
<dbReference type="SUPFAM" id="SSF103473">
    <property type="entry name" value="MFS general substrate transporter"/>
    <property type="match status" value="1"/>
</dbReference>
<protein>
    <submittedName>
        <fullName evidence="9">MFS general substrate transporter</fullName>
    </submittedName>
</protein>
<dbReference type="GO" id="GO:0022857">
    <property type="term" value="F:transmembrane transporter activity"/>
    <property type="evidence" value="ECO:0007669"/>
    <property type="project" value="InterPro"/>
</dbReference>
<evidence type="ECO:0000256" key="4">
    <source>
        <dbReference type="ARBA" id="ARBA00022692"/>
    </source>
</evidence>
<feature type="transmembrane region" description="Helical" evidence="7">
    <location>
        <begin position="318"/>
        <end position="339"/>
    </location>
</feature>
<dbReference type="OrthoDB" id="5086884at2759"/>
<dbReference type="Proteomes" id="UP000242146">
    <property type="component" value="Unassembled WGS sequence"/>
</dbReference>
<evidence type="ECO:0000256" key="3">
    <source>
        <dbReference type="ARBA" id="ARBA00022448"/>
    </source>
</evidence>
<feature type="domain" description="Major facilitator superfamily (MFS) profile" evidence="8">
    <location>
        <begin position="36"/>
        <end position="471"/>
    </location>
</feature>
<dbReference type="Gene3D" id="1.20.1250.20">
    <property type="entry name" value="MFS general substrate transporter like domains"/>
    <property type="match status" value="2"/>
</dbReference>
<feature type="transmembrane region" description="Helical" evidence="7">
    <location>
        <begin position="184"/>
        <end position="204"/>
    </location>
</feature>
<keyword evidence="4 7" id="KW-0812">Transmembrane</keyword>
<feature type="transmembrane region" description="Helical" evidence="7">
    <location>
        <begin position="281"/>
        <end position="298"/>
    </location>
</feature>
<comment type="similarity">
    <text evidence="2">Belongs to the major facilitator superfamily. Vesicular transporter family.</text>
</comment>
<evidence type="ECO:0000256" key="7">
    <source>
        <dbReference type="SAM" id="Phobius"/>
    </source>
</evidence>
<accession>A0A1X2GPQ2</accession>
<feature type="transmembrane region" description="Helical" evidence="7">
    <location>
        <begin position="371"/>
        <end position="397"/>
    </location>
</feature>
<dbReference type="PANTHER" id="PTHR23506:SF23">
    <property type="entry name" value="GH10249P"/>
    <property type="match status" value="1"/>
</dbReference>
<organism evidence="9 10">
    <name type="scientific">Hesseltinella vesiculosa</name>
    <dbReference type="NCBI Taxonomy" id="101127"/>
    <lineage>
        <taxon>Eukaryota</taxon>
        <taxon>Fungi</taxon>
        <taxon>Fungi incertae sedis</taxon>
        <taxon>Mucoromycota</taxon>
        <taxon>Mucoromycotina</taxon>
        <taxon>Mucoromycetes</taxon>
        <taxon>Mucorales</taxon>
        <taxon>Cunninghamellaceae</taxon>
        <taxon>Hesseltinella</taxon>
    </lineage>
</organism>
<dbReference type="PROSITE" id="PS50850">
    <property type="entry name" value="MFS"/>
    <property type="match status" value="1"/>
</dbReference>
<dbReference type="InterPro" id="IPR036259">
    <property type="entry name" value="MFS_trans_sf"/>
</dbReference>
<gene>
    <name evidence="9" type="ORF">DM01DRAFT_1319644</name>
</gene>
<comment type="caution">
    <text evidence="9">The sequence shown here is derived from an EMBL/GenBank/DDBJ whole genome shotgun (WGS) entry which is preliminary data.</text>
</comment>
<keyword evidence="6 7" id="KW-0472">Membrane</keyword>
<dbReference type="STRING" id="101127.A0A1X2GPQ2"/>
<keyword evidence="10" id="KW-1185">Reference proteome</keyword>
<evidence type="ECO:0000256" key="6">
    <source>
        <dbReference type="ARBA" id="ARBA00023136"/>
    </source>
</evidence>
<dbReference type="PRINTS" id="PR01035">
    <property type="entry name" value="TCRTETA"/>
</dbReference>
<feature type="transmembrane region" description="Helical" evidence="7">
    <location>
        <begin position="35"/>
        <end position="57"/>
    </location>
</feature>
<name>A0A1X2GPQ2_9FUNG</name>
<keyword evidence="3" id="KW-0813">Transport</keyword>
<feature type="transmembrane region" description="Helical" evidence="7">
    <location>
        <begin position="124"/>
        <end position="145"/>
    </location>
</feature>
<feature type="transmembrane region" description="Helical" evidence="7">
    <location>
        <begin position="92"/>
        <end position="112"/>
    </location>
</feature>
<feature type="transmembrane region" description="Helical" evidence="7">
    <location>
        <begin position="445"/>
        <end position="466"/>
    </location>
</feature>
<dbReference type="InterPro" id="IPR001958">
    <property type="entry name" value="Tet-R_TetA/multi-R_MdtG-like"/>
</dbReference>
<evidence type="ECO:0000313" key="10">
    <source>
        <dbReference type="Proteomes" id="UP000242146"/>
    </source>
</evidence>
<dbReference type="AlphaFoldDB" id="A0A1X2GPQ2"/>
<keyword evidence="5 7" id="KW-1133">Transmembrane helix</keyword>
<dbReference type="EMBL" id="MCGT01000008">
    <property type="protein sequence ID" value="ORX57641.1"/>
    <property type="molecule type" value="Genomic_DNA"/>
</dbReference>
<feature type="transmembrane region" description="Helical" evidence="7">
    <location>
        <begin position="418"/>
        <end position="439"/>
    </location>
</feature>
<comment type="subcellular location">
    <subcellularLocation>
        <location evidence="1">Membrane</location>
        <topology evidence="1">Multi-pass membrane protein</topology>
    </subcellularLocation>
</comment>
<dbReference type="InterPro" id="IPR011701">
    <property type="entry name" value="MFS"/>
</dbReference>